<keyword evidence="3" id="KW-1185">Reference proteome</keyword>
<dbReference type="PROSITE" id="PS51257">
    <property type="entry name" value="PROKAR_LIPOPROTEIN"/>
    <property type="match status" value="1"/>
</dbReference>
<dbReference type="OrthoDB" id="6107927at2759"/>
<dbReference type="AlphaFoldDB" id="A0A4U8UUA4"/>
<evidence type="ECO:0008006" key="4">
    <source>
        <dbReference type="Google" id="ProtNLM"/>
    </source>
</evidence>
<feature type="chain" id="PRO_5020454427" description="Secreted protein" evidence="1">
    <location>
        <begin position="17"/>
        <end position="123"/>
    </location>
</feature>
<dbReference type="Proteomes" id="UP000298663">
    <property type="component" value="Chromosome X"/>
</dbReference>
<name>A0A4U8UUA4_STECR</name>
<protein>
    <recommendedName>
        <fullName evidence="4">Secreted protein</fullName>
    </recommendedName>
</protein>
<proteinExistence type="predicted"/>
<dbReference type="EMBL" id="CM016762">
    <property type="protein sequence ID" value="TMS36871.1"/>
    <property type="molecule type" value="Genomic_DNA"/>
</dbReference>
<reference evidence="2 3" key="2">
    <citation type="journal article" date="2019" name="G3 (Bethesda)">
        <title>Hybrid Assembly of the Genome of the Entomopathogenic Nematode Steinernema carpocapsae Identifies the X-Chromosome.</title>
        <authorList>
            <person name="Serra L."/>
            <person name="Macchietto M."/>
            <person name="Macias-Munoz A."/>
            <person name="McGill C.J."/>
            <person name="Rodriguez I.M."/>
            <person name="Rodriguez B."/>
            <person name="Murad R."/>
            <person name="Mortazavi A."/>
        </authorList>
    </citation>
    <scope>NUCLEOTIDE SEQUENCE [LARGE SCALE GENOMIC DNA]</scope>
    <source>
        <strain evidence="2 3">ALL</strain>
    </source>
</reference>
<accession>A0A4U8UUA4</accession>
<evidence type="ECO:0000313" key="2">
    <source>
        <dbReference type="EMBL" id="TMS36871.1"/>
    </source>
</evidence>
<sequence length="123" mass="14057">MSVLKMLTSLTTTAWAHHLYTYPLIYACGSVRDQAATSPRSLVAILSRRCRLDCRVQRHIVGWFYLSRCPTRHSMTSLPLFSQYASPTRLLCHTDHSSVILSRRCQRGICSNTRVFVVQLVQT</sequence>
<feature type="signal peptide" evidence="1">
    <location>
        <begin position="1"/>
        <end position="16"/>
    </location>
</feature>
<keyword evidence="1" id="KW-0732">Signal</keyword>
<evidence type="ECO:0000313" key="3">
    <source>
        <dbReference type="Proteomes" id="UP000298663"/>
    </source>
</evidence>
<dbReference type="EMBL" id="AZBU02000001">
    <property type="protein sequence ID" value="TMS36871.1"/>
    <property type="molecule type" value="Genomic_DNA"/>
</dbReference>
<gene>
    <name evidence="2" type="ORF">L596_003941</name>
</gene>
<organism evidence="2 3">
    <name type="scientific">Steinernema carpocapsae</name>
    <name type="common">Entomopathogenic nematode</name>
    <dbReference type="NCBI Taxonomy" id="34508"/>
    <lineage>
        <taxon>Eukaryota</taxon>
        <taxon>Metazoa</taxon>
        <taxon>Ecdysozoa</taxon>
        <taxon>Nematoda</taxon>
        <taxon>Chromadorea</taxon>
        <taxon>Rhabditida</taxon>
        <taxon>Tylenchina</taxon>
        <taxon>Panagrolaimomorpha</taxon>
        <taxon>Strongyloidoidea</taxon>
        <taxon>Steinernematidae</taxon>
        <taxon>Steinernema</taxon>
    </lineage>
</organism>
<evidence type="ECO:0000256" key="1">
    <source>
        <dbReference type="SAM" id="SignalP"/>
    </source>
</evidence>
<comment type="caution">
    <text evidence="2">The sequence shown here is derived from an EMBL/GenBank/DDBJ whole genome shotgun (WGS) entry which is preliminary data.</text>
</comment>
<reference evidence="2 3" key="1">
    <citation type="journal article" date="2015" name="Genome Biol.">
        <title>Comparative genomics of Steinernema reveals deeply conserved gene regulatory networks.</title>
        <authorList>
            <person name="Dillman A.R."/>
            <person name="Macchietto M."/>
            <person name="Porter C.F."/>
            <person name="Rogers A."/>
            <person name="Williams B."/>
            <person name="Antoshechkin I."/>
            <person name="Lee M.M."/>
            <person name="Goodwin Z."/>
            <person name="Lu X."/>
            <person name="Lewis E.E."/>
            <person name="Goodrich-Blair H."/>
            <person name="Stock S.P."/>
            <person name="Adams B.J."/>
            <person name="Sternberg P.W."/>
            <person name="Mortazavi A."/>
        </authorList>
    </citation>
    <scope>NUCLEOTIDE SEQUENCE [LARGE SCALE GENOMIC DNA]</scope>
    <source>
        <strain evidence="2 3">ALL</strain>
    </source>
</reference>